<keyword evidence="3" id="KW-1185">Reference proteome</keyword>
<keyword evidence="1" id="KW-0812">Transmembrane</keyword>
<keyword evidence="1" id="KW-1133">Transmembrane helix</keyword>
<keyword evidence="1" id="KW-0472">Membrane</keyword>
<name>A0A2T6BUV2_9FLAO</name>
<evidence type="ECO:0000256" key="1">
    <source>
        <dbReference type="SAM" id="Phobius"/>
    </source>
</evidence>
<feature type="transmembrane region" description="Helical" evidence="1">
    <location>
        <begin position="42"/>
        <end position="66"/>
    </location>
</feature>
<organism evidence="2 3">
    <name type="scientific">Kordia periserrulae</name>
    <dbReference type="NCBI Taxonomy" id="701523"/>
    <lineage>
        <taxon>Bacteria</taxon>
        <taxon>Pseudomonadati</taxon>
        <taxon>Bacteroidota</taxon>
        <taxon>Flavobacteriia</taxon>
        <taxon>Flavobacteriales</taxon>
        <taxon>Flavobacteriaceae</taxon>
        <taxon>Kordia</taxon>
    </lineage>
</organism>
<feature type="transmembrane region" description="Helical" evidence="1">
    <location>
        <begin position="9"/>
        <end position="27"/>
    </location>
</feature>
<sequence>MSRINFNKWAFHFSIWILIIIILKETVVQKYFFTVFTEDNRYAVAISAFESIMALLFLGILIFLLASILHKKAKNYQFWIATFVGIFYVLRFLYFMFN</sequence>
<reference evidence="2 3" key="1">
    <citation type="submission" date="2018-04" db="EMBL/GenBank/DDBJ databases">
        <title>Genomic Encyclopedia of Archaeal and Bacterial Type Strains, Phase II (KMG-II): from individual species to whole genera.</title>
        <authorList>
            <person name="Goeker M."/>
        </authorList>
    </citation>
    <scope>NUCLEOTIDE SEQUENCE [LARGE SCALE GENOMIC DNA]</scope>
    <source>
        <strain evidence="2 3">DSM 25731</strain>
    </source>
</reference>
<dbReference type="EMBL" id="QBKT01000008">
    <property type="protein sequence ID" value="PTX59845.1"/>
    <property type="molecule type" value="Genomic_DNA"/>
</dbReference>
<accession>A0A2T6BUV2</accession>
<proteinExistence type="predicted"/>
<evidence type="ECO:0000313" key="3">
    <source>
        <dbReference type="Proteomes" id="UP000244090"/>
    </source>
</evidence>
<gene>
    <name evidence="2" type="ORF">C8N46_108158</name>
</gene>
<dbReference type="RefSeq" id="WP_108116011.1">
    <property type="nucleotide sequence ID" value="NZ_QBKT01000008.1"/>
</dbReference>
<comment type="caution">
    <text evidence="2">The sequence shown here is derived from an EMBL/GenBank/DDBJ whole genome shotgun (WGS) entry which is preliminary data.</text>
</comment>
<dbReference type="AlphaFoldDB" id="A0A2T6BUV2"/>
<feature type="transmembrane region" description="Helical" evidence="1">
    <location>
        <begin position="78"/>
        <end position="97"/>
    </location>
</feature>
<evidence type="ECO:0000313" key="2">
    <source>
        <dbReference type="EMBL" id="PTX59845.1"/>
    </source>
</evidence>
<dbReference type="Proteomes" id="UP000244090">
    <property type="component" value="Unassembled WGS sequence"/>
</dbReference>
<protein>
    <submittedName>
        <fullName evidence="2">Uncharacterized protein</fullName>
    </submittedName>
</protein>